<proteinExistence type="predicted"/>
<dbReference type="EMBL" id="JAJSOF020000029">
    <property type="protein sequence ID" value="KAJ4431897.1"/>
    <property type="molecule type" value="Genomic_DNA"/>
</dbReference>
<evidence type="ECO:0000256" key="1">
    <source>
        <dbReference type="SAM" id="SignalP"/>
    </source>
</evidence>
<feature type="signal peptide" evidence="1">
    <location>
        <begin position="1"/>
        <end position="36"/>
    </location>
</feature>
<feature type="chain" id="PRO_5045671577" evidence="1">
    <location>
        <begin position="37"/>
        <end position="144"/>
    </location>
</feature>
<reference evidence="2 3" key="1">
    <citation type="journal article" date="2022" name="Allergy">
        <title>Genome assembly and annotation of Periplaneta americana reveal a comprehensive cockroach allergen profile.</title>
        <authorList>
            <person name="Wang L."/>
            <person name="Xiong Q."/>
            <person name="Saelim N."/>
            <person name="Wang L."/>
            <person name="Nong W."/>
            <person name="Wan A.T."/>
            <person name="Shi M."/>
            <person name="Liu X."/>
            <person name="Cao Q."/>
            <person name="Hui J.H.L."/>
            <person name="Sookrung N."/>
            <person name="Leung T.F."/>
            <person name="Tungtrongchitr A."/>
            <person name="Tsui S.K.W."/>
        </authorList>
    </citation>
    <scope>NUCLEOTIDE SEQUENCE [LARGE SCALE GENOMIC DNA]</scope>
    <source>
        <strain evidence="2">PWHHKU_190912</strain>
    </source>
</reference>
<keyword evidence="3" id="KW-1185">Reference proteome</keyword>
<sequence length="144" mass="15570">MAGLCEGSNEPPGSLKASRELRLLLLLLALPPVVDTDDDEVDEDVEEARLLVESLAALQKRCWGLVQIGPGQTRPGIRISARADLYSIIISICCSQAKKELRQIASQSDRTFQLEGITDAVVDSLIINPADSDLERITPLSGSD</sequence>
<keyword evidence="1" id="KW-0732">Signal</keyword>
<organism evidence="2 3">
    <name type="scientific">Periplaneta americana</name>
    <name type="common">American cockroach</name>
    <name type="synonym">Blatta americana</name>
    <dbReference type="NCBI Taxonomy" id="6978"/>
    <lineage>
        <taxon>Eukaryota</taxon>
        <taxon>Metazoa</taxon>
        <taxon>Ecdysozoa</taxon>
        <taxon>Arthropoda</taxon>
        <taxon>Hexapoda</taxon>
        <taxon>Insecta</taxon>
        <taxon>Pterygota</taxon>
        <taxon>Neoptera</taxon>
        <taxon>Polyneoptera</taxon>
        <taxon>Dictyoptera</taxon>
        <taxon>Blattodea</taxon>
        <taxon>Blattoidea</taxon>
        <taxon>Blattidae</taxon>
        <taxon>Blattinae</taxon>
        <taxon>Periplaneta</taxon>
    </lineage>
</organism>
<gene>
    <name evidence="2" type="ORF">ANN_20503</name>
</gene>
<comment type="caution">
    <text evidence="2">The sequence shown here is derived from an EMBL/GenBank/DDBJ whole genome shotgun (WGS) entry which is preliminary data.</text>
</comment>
<evidence type="ECO:0000313" key="3">
    <source>
        <dbReference type="Proteomes" id="UP001148838"/>
    </source>
</evidence>
<protein>
    <submittedName>
        <fullName evidence="2">Uncharacterized protein</fullName>
    </submittedName>
</protein>
<name>A0ABQ8SD64_PERAM</name>
<evidence type="ECO:0000313" key="2">
    <source>
        <dbReference type="EMBL" id="KAJ4431897.1"/>
    </source>
</evidence>
<accession>A0ABQ8SD64</accession>
<dbReference type="Proteomes" id="UP001148838">
    <property type="component" value="Unassembled WGS sequence"/>
</dbReference>